<feature type="domain" description="LysM" evidence="10">
    <location>
        <begin position="25"/>
        <end position="68"/>
    </location>
</feature>
<dbReference type="PROSITE" id="PS51782">
    <property type="entry name" value="LYSM"/>
    <property type="match status" value="4"/>
</dbReference>
<dbReference type="PROSITE" id="PS51935">
    <property type="entry name" value="NLPC_P60"/>
    <property type="match status" value="1"/>
</dbReference>
<feature type="chain" id="PRO_5041728753" evidence="9">
    <location>
        <begin position="23"/>
        <end position="442"/>
    </location>
</feature>
<feature type="signal peptide" evidence="9">
    <location>
        <begin position="1"/>
        <end position="22"/>
    </location>
</feature>
<reference evidence="12 13" key="1">
    <citation type="submission" date="2017-07" db="EMBL/GenBank/DDBJ databases">
        <title>Isolation and whole genome analysis of endospore-forming bacteria from heroin.</title>
        <authorList>
            <person name="Kalinowski J."/>
            <person name="Ahrens B."/>
            <person name="Al-Dilaimi A."/>
            <person name="Winkler A."/>
            <person name="Wibberg D."/>
            <person name="Schleenbecker U."/>
            <person name="Ruckert C."/>
            <person name="Wolfel R."/>
            <person name="Grass G."/>
        </authorList>
    </citation>
    <scope>NUCLEOTIDE SEQUENCE [LARGE SCALE GENOMIC DNA]</scope>
    <source>
        <strain evidence="12 13">7521-2</strain>
    </source>
</reference>
<organism evidence="12 13">
    <name type="scientific">Niallia circulans</name>
    <name type="common">Bacillus circulans</name>
    <dbReference type="NCBI Taxonomy" id="1397"/>
    <lineage>
        <taxon>Bacteria</taxon>
        <taxon>Bacillati</taxon>
        <taxon>Bacillota</taxon>
        <taxon>Bacilli</taxon>
        <taxon>Bacillales</taxon>
        <taxon>Bacillaceae</taxon>
        <taxon>Niallia</taxon>
    </lineage>
</organism>
<gene>
    <name evidence="12" type="ORF">CHH57_07240</name>
</gene>
<dbReference type="SUPFAM" id="SSF54106">
    <property type="entry name" value="LysM domain"/>
    <property type="match status" value="4"/>
</dbReference>
<comment type="caution">
    <text evidence="12">The sequence shown here is derived from an EMBL/GenBank/DDBJ whole genome shotgun (WGS) entry which is preliminary data.</text>
</comment>
<evidence type="ECO:0000256" key="6">
    <source>
        <dbReference type="ARBA" id="ARBA00022807"/>
    </source>
</evidence>
<dbReference type="InterPro" id="IPR000064">
    <property type="entry name" value="NLP_P60_dom"/>
</dbReference>
<feature type="compositionally biased region" description="Low complexity" evidence="8">
    <location>
        <begin position="140"/>
        <end position="158"/>
    </location>
</feature>
<dbReference type="InterPro" id="IPR038765">
    <property type="entry name" value="Papain-like_cys_pep_sf"/>
</dbReference>
<evidence type="ECO:0000256" key="7">
    <source>
        <dbReference type="ARBA" id="ARBA00023316"/>
    </source>
</evidence>
<dbReference type="AlphaFoldDB" id="A0AA91TUS9"/>
<evidence type="ECO:0000256" key="3">
    <source>
        <dbReference type="ARBA" id="ARBA00022729"/>
    </source>
</evidence>
<keyword evidence="4" id="KW-0677">Repeat</keyword>
<feature type="domain" description="LysM" evidence="10">
    <location>
        <begin position="93"/>
        <end position="136"/>
    </location>
</feature>
<evidence type="ECO:0000313" key="12">
    <source>
        <dbReference type="EMBL" id="PAD83911.1"/>
    </source>
</evidence>
<keyword evidence="5" id="KW-0378">Hydrolase</keyword>
<evidence type="ECO:0000256" key="8">
    <source>
        <dbReference type="SAM" id="MobiDB-lite"/>
    </source>
</evidence>
<keyword evidence="2" id="KW-0645">Protease</keyword>
<dbReference type="Pfam" id="PF00877">
    <property type="entry name" value="NLPC_P60"/>
    <property type="match status" value="1"/>
</dbReference>
<dbReference type="GO" id="GO:0008932">
    <property type="term" value="F:lytic endotransglycosylase activity"/>
    <property type="evidence" value="ECO:0007669"/>
    <property type="project" value="TreeGrafter"/>
</dbReference>
<dbReference type="Pfam" id="PF01476">
    <property type="entry name" value="LysM"/>
    <property type="match status" value="4"/>
</dbReference>
<feature type="compositionally biased region" description="Low complexity" evidence="8">
    <location>
        <begin position="223"/>
        <end position="238"/>
    </location>
</feature>
<dbReference type="GO" id="GO:0006508">
    <property type="term" value="P:proteolysis"/>
    <property type="evidence" value="ECO:0007669"/>
    <property type="project" value="UniProtKB-KW"/>
</dbReference>
<keyword evidence="6" id="KW-0788">Thiol protease</keyword>
<dbReference type="InterPro" id="IPR018392">
    <property type="entry name" value="LysM"/>
</dbReference>
<evidence type="ECO:0000256" key="1">
    <source>
        <dbReference type="ARBA" id="ARBA00007074"/>
    </source>
</evidence>
<dbReference type="PANTHER" id="PTHR33734:SF22">
    <property type="entry name" value="MEMBRANE-BOUND LYTIC MUREIN TRANSGLYCOSYLASE D"/>
    <property type="match status" value="1"/>
</dbReference>
<keyword evidence="7" id="KW-0961">Cell wall biogenesis/degradation</keyword>
<sequence length="442" mass="47019">MKKKVTVLATTAILSTTFAANASASTYVVKKGDTLGQIAKKFNTTVNDIKSQNNLSSDLILINQKLSIGDDSKSSSDTTKASKSSTKTSSSAKTYKVVSGDSLIKIANKHSISLGELQQWNNLSSSLIYPGDILYVSKPGNSNSNPSSNSGSSSSNSNTAVKETTTASTGTYTIKSGDSLSKIASSYKMSVSQLKQLNNLKSDLIFPGQKLKVTASEKATDTGNSNSNPSSNSGNNSNTAVKENTAASTGTYTVVSGDSLSKIASSYKMSVSQLKQLNNLKSDLIFPGQKLKITASEKVTNTGNSNSSSSKPTLISNGNNGQSYASKVVSVSKSLVGIPYVWAGSTTAGFDCSGFVYYVLNQSGKSIGRYSAEGYYDRSYYVDVPAVGDIVYFKNTYKQGISHLGIYIGNNEFIHADSSGVRVTSLDNSYYKEHFDSFKRLY</sequence>
<feature type="domain" description="NlpC/P60" evidence="11">
    <location>
        <begin position="322"/>
        <end position="442"/>
    </location>
</feature>
<keyword evidence="3 9" id="KW-0732">Signal</keyword>
<dbReference type="Proteomes" id="UP000216961">
    <property type="component" value="Unassembled WGS sequence"/>
</dbReference>
<dbReference type="SUPFAM" id="SSF54001">
    <property type="entry name" value="Cysteine proteinases"/>
    <property type="match status" value="1"/>
</dbReference>
<feature type="domain" description="LysM" evidence="10">
    <location>
        <begin position="250"/>
        <end position="293"/>
    </location>
</feature>
<protein>
    <submittedName>
        <fullName evidence="12">Peptidoglycan endopeptidase</fullName>
    </submittedName>
</protein>
<evidence type="ECO:0000259" key="10">
    <source>
        <dbReference type="PROSITE" id="PS51782"/>
    </source>
</evidence>
<evidence type="ECO:0000256" key="2">
    <source>
        <dbReference type="ARBA" id="ARBA00022670"/>
    </source>
</evidence>
<feature type="domain" description="LysM" evidence="10">
    <location>
        <begin position="170"/>
        <end position="213"/>
    </location>
</feature>
<evidence type="ECO:0000256" key="4">
    <source>
        <dbReference type="ARBA" id="ARBA00022737"/>
    </source>
</evidence>
<proteinExistence type="inferred from homology"/>
<dbReference type="GO" id="GO:0008234">
    <property type="term" value="F:cysteine-type peptidase activity"/>
    <property type="evidence" value="ECO:0007669"/>
    <property type="project" value="UniProtKB-KW"/>
</dbReference>
<dbReference type="EMBL" id="NPBQ01000038">
    <property type="protein sequence ID" value="PAD83911.1"/>
    <property type="molecule type" value="Genomic_DNA"/>
</dbReference>
<dbReference type="GO" id="GO:0071555">
    <property type="term" value="P:cell wall organization"/>
    <property type="evidence" value="ECO:0007669"/>
    <property type="project" value="UniProtKB-KW"/>
</dbReference>
<dbReference type="SMART" id="SM00257">
    <property type="entry name" value="LysM"/>
    <property type="match status" value="4"/>
</dbReference>
<dbReference type="InterPro" id="IPR036779">
    <property type="entry name" value="LysM_dom_sf"/>
</dbReference>
<dbReference type="RefSeq" id="WP_095329606.1">
    <property type="nucleotide sequence ID" value="NZ_NPBQ01000038.1"/>
</dbReference>
<evidence type="ECO:0000256" key="5">
    <source>
        <dbReference type="ARBA" id="ARBA00022801"/>
    </source>
</evidence>
<accession>A0AA91TUS9</accession>
<feature type="region of interest" description="Disordered" evidence="8">
    <location>
        <begin position="216"/>
        <end position="241"/>
    </location>
</feature>
<dbReference type="CDD" id="cd00118">
    <property type="entry name" value="LysM"/>
    <property type="match status" value="4"/>
</dbReference>
<dbReference type="Gene3D" id="3.10.350.10">
    <property type="entry name" value="LysM domain"/>
    <property type="match status" value="4"/>
</dbReference>
<dbReference type="PANTHER" id="PTHR33734">
    <property type="entry name" value="LYSM DOMAIN-CONTAINING GPI-ANCHORED PROTEIN 2"/>
    <property type="match status" value="1"/>
</dbReference>
<feature type="region of interest" description="Disordered" evidence="8">
    <location>
        <begin position="140"/>
        <end position="166"/>
    </location>
</feature>
<evidence type="ECO:0000256" key="9">
    <source>
        <dbReference type="SAM" id="SignalP"/>
    </source>
</evidence>
<evidence type="ECO:0000259" key="11">
    <source>
        <dbReference type="PROSITE" id="PS51935"/>
    </source>
</evidence>
<evidence type="ECO:0000313" key="13">
    <source>
        <dbReference type="Proteomes" id="UP000216961"/>
    </source>
</evidence>
<comment type="similarity">
    <text evidence="1">Belongs to the peptidase C40 family.</text>
</comment>
<name>A0AA91TUS9_NIACI</name>
<dbReference type="Gene3D" id="3.90.1720.10">
    <property type="entry name" value="endopeptidase domain like (from Nostoc punctiforme)"/>
    <property type="match status" value="1"/>
</dbReference>